<dbReference type="Gene3D" id="2.30.30.90">
    <property type="match status" value="1"/>
</dbReference>
<dbReference type="PANTHER" id="PTHR42954">
    <property type="entry name" value="FE(2+) TRANSPORT PROTEIN A"/>
    <property type="match status" value="1"/>
</dbReference>
<dbReference type="EMBL" id="JBHRXV010000004">
    <property type="protein sequence ID" value="MFC3711953.1"/>
    <property type="molecule type" value="Genomic_DNA"/>
</dbReference>
<dbReference type="InterPro" id="IPR008988">
    <property type="entry name" value="Transcriptional_repressor_C"/>
</dbReference>
<reference evidence="4" key="1">
    <citation type="journal article" date="2019" name="Int. J. Syst. Evol. Microbiol.">
        <title>The Global Catalogue of Microorganisms (GCM) 10K type strain sequencing project: providing services to taxonomists for standard genome sequencing and annotation.</title>
        <authorList>
            <consortium name="The Broad Institute Genomics Platform"/>
            <consortium name="The Broad Institute Genome Sequencing Center for Infectious Disease"/>
            <person name="Wu L."/>
            <person name="Ma J."/>
        </authorList>
    </citation>
    <scope>NUCLEOTIDE SEQUENCE [LARGE SCALE GENOMIC DNA]</scope>
    <source>
        <strain evidence="4">KCTC 42644</strain>
    </source>
</reference>
<dbReference type="PANTHER" id="PTHR42954:SF2">
    <property type="entry name" value="FE(2+) TRANSPORT PROTEIN A"/>
    <property type="match status" value="1"/>
</dbReference>
<keyword evidence="4" id="KW-1185">Reference proteome</keyword>
<name>A0ABV7XA87_9SPHN</name>
<dbReference type="SMART" id="SM00899">
    <property type="entry name" value="FeoA"/>
    <property type="match status" value="1"/>
</dbReference>
<feature type="domain" description="Ferrous iron transporter FeoA-like" evidence="2">
    <location>
        <begin position="2"/>
        <end position="77"/>
    </location>
</feature>
<organism evidence="3 4">
    <name type="scientific">Sphingoaurantiacus capsulatus</name>
    <dbReference type="NCBI Taxonomy" id="1771310"/>
    <lineage>
        <taxon>Bacteria</taxon>
        <taxon>Pseudomonadati</taxon>
        <taxon>Pseudomonadota</taxon>
        <taxon>Alphaproteobacteria</taxon>
        <taxon>Sphingomonadales</taxon>
        <taxon>Sphingosinicellaceae</taxon>
        <taxon>Sphingoaurantiacus</taxon>
    </lineage>
</organism>
<dbReference type="SUPFAM" id="SSF50037">
    <property type="entry name" value="C-terminal domain of transcriptional repressors"/>
    <property type="match status" value="1"/>
</dbReference>
<gene>
    <name evidence="3" type="ORF">ACFOMD_05190</name>
</gene>
<accession>A0ABV7XA87</accession>
<protein>
    <submittedName>
        <fullName evidence="3">Ferrous iron transport protein A</fullName>
    </submittedName>
</protein>
<dbReference type="InterPro" id="IPR007167">
    <property type="entry name" value="Fe-transptr_FeoA-like"/>
</dbReference>
<dbReference type="Proteomes" id="UP001595615">
    <property type="component" value="Unassembled WGS sequence"/>
</dbReference>
<dbReference type="InterPro" id="IPR052713">
    <property type="entry name" value="FeoA"/>
</dbReference>
<dbReference type="Pfam" id="PF04023">
    <property type="entry name" value="FeoA"/>
    <property type="match status" value="1"/>
</dbReference>
<evidence type="ECO:0000256" key="1">
    <source>
        <dbReference type="ARBA" id="ARBA00023004"/>
    </source>
</evidence>
<keyword evidence="1" id="KW-0408">Iron</keyword>
<proteinExistence type="predicted"/>
<evidence type="ECO:0000313" key="3">
    <source>
        <dbReference type="EMBL" id="MFC3711953.1"/>
    </source>
</evidence>
<sequence>MTRIDQLPAGMPAIITGIDRAACGENVWRRLHEMGFDEGVDVEVLHKAPLGDPMALRVGNMTIAIRRAEASLIRVDTNLPATAA</sequence>
<evidence type="ECO:0000313" key="4">
    <source>
        <dbReference type="Proteomes" id="UP001595615"/>
    </source>
</evidence>
<evidence type="ECO:0000259" key="2">
    <source>
        <dbReference type="SMART" id="SM00899"/>
    </source>
</evidence>
<comment type="caution">
    <text evidence="3">The sequence shown here is derived from an EMBL/GenBank/DDBJ whole genome shotgun (WGS) entry which is preliminary data.</text>
</comment>
<dbReference type="InterPro" id="IPR038157">
    <property type="entry name" value="FeoA_core_dom"/>
</dbReference>
<dbReference type="RefSeq" id="WP_380857911.1">
    <property type="nucleotide sequence ID" value="NZ_JBHRXV010000004.1"/>
</dbReference>